<feature type="domain" description="Penicillin-binding protein transpeptidase" evidence="28">
    <location>
        <begin position="437"/>
        <end position="691"/>
    </location>
</feature>
<evidence type="ECO:0000256" key="16">
    <source>
        <dbReference type="ARBA" id="ARBA00023251"/>
    </source>
</evidence>
<keyword evidence="18 24" id="KW-0961">Cell wall biogenesis/degradation</keyword>
<keyword evidence="16" id="KW-0046">Antibiotic resistance</keyword>
<keyword evidence="8" id="KW-0121">Carboxypeptidase</keyword>
<feature type="active site" description="Proton donor; for transglycosylase activity" evidence="25">
    <location>
        <position position="197"/>
    </location>
</feature>
<keyword evidence="27" id="KW-0812">Transmembrane</keyword>
<comment type="catalytic activity">
    <reaction evidence="21">
        <text>[GlcNAc-(1-&gt;4)-Mur2Ac(oyl-L-Ala-gamma-D-Glu-L-Lys-D-Ala-D-Ala)](n)-di-trans,octa-cis-undecaprenyl diphosphate + beta-D-GlcNAc-(1-&gt;4)-Mur2Ac(oyl-L-Ala-gamma-D-Glu-L-Lys-D-Ala-D-Ala)-di-trans,octa-cis-undecaprenyl diphosphate = [GlcNAc-(1-&gt;4)-Mur2Ac(oyl-L-Ala-gamma-D-Glu-L-Lys-D-Ala-D-Ala)](n+1)-di-trans,octa-cis-undecaprenyl diphosphate + di-trans,octa-cis-undecaprenyl diphosphate + H(+)</text>
        <dbReference type="Rhea" id="RHEA:23708"/>
        <dbReference type="Rhea" id="RHEA-COMP:9602"/>
        <dbReference type="Rhea" id="RHEA-COMP:9603"/>
        <dbReference type="ChEBI" id="CHEBI:15378"/>
        <dbReference type="ChEBI" id="CHEBI:58405"/>
        <dbReference type="ChEBI" id="CHEBI:60033"/>
        <dbReference type="ChEBI" id="CHEBI:78435"/>
        <dbReference type="EC" id="2.4.99.28"/>
    </reaction>
</comment>
<evidence type="ECO:0000256" key="15">
    <source>
        <dbReference type="ARBA" id="ARBA00023136"/>
    </source>
</evidence>
<dbReference type="EMBL" id="CP009056">
    <property type="protein sequence ID" value="AJA44080.1"/>
    <property type="molecule type" value="Genomic_DNA"/>
</dbReference>
<evidence type="ECO:0000313" key="31">
    <source>
        <dbReference type="EMBL" id="AJA44080.1"/>
    </source>
</evidence>
<dbReference type="RefSeq" id="WP_052236668.1">
    <property type="nucleotide sequence ID" value="NZ_CP009056.1"/>
</dbReference>
<dbReference type="OrthoDB" id="9766909at2"/>
<evidence type="ECO:0000256" key="17">
    <source>
        <dbReference type="ARBA" id="ARBA00023268"/>
    </source>
</evidence>
<reference evidence="31 32" key="1">
    <citation type="journal article" date="2014" name="Appl. Environ. Microbiol.">
        <title>Gut symbionts from distinct hosts exhibit genotoxic activity via divergent colibactin biosynthetic pathways.</title>
        <authorList>
            <person name="Engel P."/>
            <person name="Vizcaino M.I."/>
            <person name="Crawford J.M."/>
        </authorList>
    </citation>
    <scope>NUCLEOTIDE SEQUENCE [LARGE SCALE GENOMIC DNA]</scope>
    <source>
        <strain evidence="31 32">PEB0191</strain>
    </source>
</reference>
<evidence type="ECO:0000256" key="23">
    <source>
        <dbReference type="NCBIfam" id="TIGR02071"/>
    </source>
</evidence>
<evidence type="ECO:0000256" key="3">
    <source>
        <dbReference type="ARBA" id="ARBA00004752"/>
    </source>
</evidence>
<comment type="function">
    <text evidence="1 24">Cell wall formation. Synthesis of cross-linked peptidoglycan from the lipid intermediates. The enzyme has a penicillin-insensitive transglycosylase N-terminal domain (formation of linear glycan strands) and a penicillin-sensitive transpeptidase C-terminal domain (cross-linking of the peptide subunits).</text>
</comment>
<dbReference type="InterPro" id="IPR036950">
    <property type="entry name" value="PBP_transglycosylase"/>
</dbReference>
<evidence type="ECO:0000256" key="14">
    <source>
        <dbReference type="ARBA" id="ARBA00022984"/>
    </source>
</evidence>
<evidence type="ECO:0000256" key="7">
    <source>
        <dbReference type="ARBA" id="ARBA00022475"/>
    </source>
</evidence>
<dbReference type="Gene3D" id="1.10.3810.10">
    <property type="entry name" value="Biosynthetic peptidoglycan transglycosylase-like"/>
    <property type="match status" value="1"/>
</dbReference>
<dbReference type="NCBIfam" id="NF007061">
    <property type="entry name" value="PRK09506.1"/>
    <property type="match status" value="1"/>
</dbReference>
<comment type="similarity">
    <text evidence="5 24">In the N-terminal section; belongs to the glycosyltransferase 51 family.</text>
</comment>
<evidence type="ECO:0000256" key="25">
    <source>
        <dbReference type="PIRSR" id="PIRSR002799-1"/>
    </source>
</evidence>
<dbReference type="GO" id="GO:0046677">
    <property type="term" value="P:response to antibiotic"/>
    <property type="evidence" value="ECO:0007669"/>
    <property type="project" value="UniProtKB-UniRule"/>
</dbReference>
<evidence type="ECO:0000259" key="30">
    <source>
        <dbReference type="Pfam" id="PF14814"/>
    </source>
</evidence>
<dbReference type="AlphaFoldDB" id="A0A0A7RXM8"/>
<dbReference type="Proteomes" id="UP000030901">
    <property type="component" value="Chromosome"/>
</dbReference>
<dbReference type="HOGENOM" id="CLU_006354_2_7_6"/>
<evidence type="ECO:0000256" key="9">
    <source>
        <dbReference type="ARBA" id="ARBA00022670"/>
    </source>
</evidence>
<proteinExistence type="inferred from homology"/>
<dbReference type="KEGG" id="fpp:FPB0191_00231"/>
<comment type="pathway">
    <text evidence="3 24">Cell wall biogenesis; peptidoglycan biosynthesis.</text>
</comment>
<dbReference type="Gene3D" id="3.40.710.10">
    <property type="entry name" value="DD-peptidase/beta-lactamase superfamily"/>
    <property type="match status" value="1"/>
</dbReference>
<evidence type="ECO:0000256" key="18">
    <source>
        <dbReference type="ARBA" id="ARBA00023316"/>
    </source>
</evidence>
<feature type="domain" description="Bifunctional transglycosylase second" evidence="30">
    <location>
        <begin position="77"/>
        <end position="160"/>
    </location>
</feature>
<evidence type="ECO:0000256" key="5">
    <source>
        <dbReference type="ARBA" id="ARBA00007739"/>
    </source>
</evidence>
<dbReference type="InterPro" id="IPR001460">
    <property type="entry name" value="PCN-bd_Tpept"/>
</dbReference>
<accession>A0A0A7RXM8</accession>
<feature type="transmembrane region" description="Helical" evidence="27">
    <location>
        <begin position="29"/>
        <end position="50"/>
    </location>
</feature>
<evidence type="ECO:0000256" key="19">
    <source>
        <dbReference type="ARBA" id="ARBA00032454"/>
    </source>
</evidence>
<dbReference type="GO" id="GO:0008658">
    <property type="term" value="F:penicillin binding"/>
    <property type="evidence" value="ECO:0007669"/>
    <property type="project" value="UniProtKB-UniRule"/>
</dbReference>
<comment type="similarity">
    <text evidence="4 24">In the C-terminal section; belongs to the transpeptidase family.</text>
</comment>
<dbReference type="GO" id="GO:0008955">
    <property type="term" value="F:peptidoglycan glycosyltransferase activity"/>
    <property type="evidence" value="ECO:0007669"/>
    <property type="project" value="UniProtKB-UniRule"/>
</dbReference>
<comment type="subcellular location">
    <subcellularLocation>
        <location evidence="2">Cell membrane</location>
    </subcellularLocation>
</comment>
<dbReference type="InterPro" id="IPR001264">
    <property type="entry name" value="Glyco_trans_51"/>
</dbReference>
<feature type="region of interest" description="Disordered" evidence="26">
    <location>
        <begin position="1"/>
        <end position="21"/>
    </location>
</feature>
<keyword evidence="10 24" id="KW-0328">Glycosyltransferase</keyword>
<evidence type="ECO:0000256" key="6">
    <source>
        <dbReference type="ARBA" id="ARBA00018637"/>
    </source>
</evidence>
<keyword evidence="14 24" id="KW-0573">Peptidoglycan synthesis</keyword>
<keyword evidence="12" id="KW-0378">Hydrolase</keyword>
<dbReference type="Gene3D" id="3.30.2060.10">
    <property type="entry name" value="Penicillin-binding protein 1b domain"/>
    <property type="match status" value="1"/>
</dbReference>
<keyword evidence="11 24" id="KW-0808">Transferase</keyword>
<dbReference type="GO" id="GO:0071555">
    <property type="term" value="P:cell wall organization"/>
    <property type="evidence" value="ECO:0007669"/>
    <property type="project" value="UniProtKB-UniRule"/>
</dbReference>
<evidence type="ECO:0000256" key="2">
    <source>
        <dbReference type="ARBA" id="ARBA00004236"/>
    </source>
</evidence>
<keyword evidence="13 24" id="KW-0133">Cell shape</keyword>
<dbReference type="Pfam" id="PF00912">
    <property type="entry name" value="Transgly"/>
    <property type="match status" value="1"/>
</dbReference>
<keyword evidence="17" id="KW-0511">Multifunctional enzyme</keyword>
<keyword evidence="9" id="KW-0645">Protease</keyword>
<comment type="pathway">
    <text evidence="22">Glycan biosynthesis.</text>
</comment>
<dbReference type="SUPFAM" id="SSF56601">
    <property type="entry name" value="beta-lactamase/transpeptidase-like"/>
    <property type="match status" value="1"/>
</dbReference>
<keyword evidence="15 27" id="KW-0472">Membrane</keyword>
<dbReference type="SUPFAM" id="SSF53955">
    <property type="entry name" value="Lysozyme-like"/>
    <property type="match status" value="1"/>
</dbReference>
<keyword evidence="27" id="KW-1133">Transmembrane helix</keyword>
<dbReference type="UniPathway" id="UPA00219"/>
<dbReference type="Pfam" id="PF00905">
    <property type="entry name" value="Transpeptidase"/>
    <property type="match status" value="1"/>
</dbReference>
<dbReference type="GO" id="GO:0009252">
    <property type="term" value="P:peptidoglycan biosynthetic process"/>
    <property type="evidence" value="ECO:0007669"/>
    <property type="project" value="UniProtKB-UniRule"/>
</dbReference>
<dbReference type="GO" id="GO:0030288">
    <property type="term" value="C:outer membrane-bounded periplasmic space"/>
    <property type="evidence" value="ECO:0007669"/>
    <property type="project" value="TreeGrafter"/>
</dbReference>
<dbReference type="PANTHER" id="PTHR32282:SF11">
    <property type="entry name" value="PENICILLIN-BINDING PROTEIN 1B"/>
    <property type="match status" value="1"/>
</dbReference>
<dbReference type="InterPro" id="IPR011813">
    <property type="entry name" value="PBP_1b"/>
</dbReference>
<feature type="domain" description="Glycosyl transferase family 51" evidence="29">
    <location>
        <begin position="173"/>
        <end position="343"/>
    </location>
</feature>
<evidence type="ECO:0000256" key="26">
    <source>
        <dbReference type="SAM" id="MobiDB-lite"/>
    </source>
</evidence>
<dbReference type="Gene3D" id="1.20.5.100">
    <property type="entry name" value="Cytochrome c1, transmembrane anchor, C-terminal"/>
    <property type="match status" value="1"/>
</dbReference>
<dbReference type="GO" id="GO:0005886">
    <property type="term" value="C:plasma membrane"/>
    <property type="evidence" value="ECO:0007669"/>
    <property type="project" value="UniProtKB-SubCell"/>
</dbReference>
<gene>
    <name evidence="31" type="ORF">FPB0191_00231</name>
</gene>
<keyword evidence="32" id="KW-1185">Reference proteome</keyword>
<dbReference type="STRING" id="1267021.FPB0191_00231"/>
<dbReference type="Pfam" id="PF14814">
    <property type="entry name" value="UB2H"/>
    <property type="match status" value="1"/>
</dbReference>
<evidence type="ECO:0000256" key="13">
    <source>
        <dbReference type="ARBA" id="ARBA00022960"/>
    </source>
</evidence>
<evidence type="ECO:0000259" key="29">
    <source>
        <dbReference type="Pfam" id="PF00912"/>
    </source>
</evidence>
<dbReference type="GO" id="GO:0009274">
    <property type="term" value="C:peptidoglycan-based cell wall"/>
    <property type="evidence" value="ECO:0007669"/>
    <property type="project" value="UniProtKB-UniRule"/>
</dbReference>
<dbReference type="GO" id="GO:0006508">
    <property type="term" value="P:proteolysis"/>
    <property type="evidence" value="ECO:0007669"/>
    <property type="project" value="UniProtKB-KW"/>
</dbReference>
<dbReference type="PANTHER" id="PTHR32282">
    <property type="entry name" value="BINDING PROTEIN TRANSPEPTIDASE, PUTATIVE-RELATED"/>
    <property type="match status" value="1"/>
</dbReference>
<sequence length="761" mass="86294">MAKRTKTIRKTKQNSKINKKKPQNKKRSFVLFLLKIILIFAVIIAVYGIYLDQQIKEKIDGNVWQLPAAVYGKIIKLEPNDCYNQNEIITLLVSSQYRQVRMTTKPGEFVVNRNYIEIYRRPFSFPDIEESAFRVKIIFNQDRITNIINSDNGMPIAMLRIDPKLITFLHSPNNEQRLFVPLKDFPESLIQILIATEDKRFYQHDGISFYSTLRALYANIVSGKTIQGGSTLTQQLVKNLFLTNERSYMRKIREAYMALILDSRYSKERILELYLNEVYLGQDADQEIHGFPLASIYYFGRPVNELTLDQQALLVGMVKGASYYNPWTKPERVIERRNIVLKLIEEQNIIDEELYQLLSQRSIAVLPKGGIISPQPAFIQLVKKALREQLGKYANNLSGMKIFTTFDPITQQAAELAMTKEISSLQKVTNKPDLQVAMVIVDRQTGEVRSLIGGNDPQYAGYNRALFARRPIGSLAKPPTYLTALSEPNRYQLNTLLDDKPLSVKIDNHTVWRPNNFDKQFRNKVMLIDALAKSLNIPSVNLGMSVGLNKTKKTLIALGVPVAEIKAVPSRFLGALELTPLETAQMYQVISNSGRKVPLSTLVAVLSDKGEMIYQNHSSATQVVPAQAAYLTTYAMQKVVESGTAKRLHINYSSLHLAGKTGTTNDLRDSWFVGVDGQNVTVIWIGLDDHKSMQLTGASGALKIYQEYLRFHLPRSLYQDEITNIKMIAIDKEGKRLCKGNGIAFMPIWITSNEPLCHDGN</sequence>
<evidence type="ECO:0000256" key="11">
    <source>
        <dbReference type="ARBA" id="ARBA00022679"/>
    </source>
</evidence>
<dbReference type="FunFam" id="1.10.3810.10:FF:000002">
    <property type="entry name" value="Penicillin-binding protein 1B"/>
    <property type="match status" value="1"/>
</dbReference>
<dbReference type="NCBIfam" id="TIGR02071">
    <property type="entry name" value="PBP_1b"/>
    <property type="match status" value="1"/>
</dbReference>
<dbReference type="PIRSF" id="PIRSF002799">
    <property type="entry name" value="PBP_1b"/>
    <property type="match status" value="1"/>
</dbReference>
<name>A0A0A7RXM8_FRIPE</name>
<dbReference type="GO" id="GO:0008360">
    <property type="term" value="P:regulation of cell shape"/>
    <property type="evidence" value="ECO:0007669"/>
    <property type="project" value="UniProtKB-UniRule"/>
</dbReference>
<dbReference type="InterPro" id="IPR028166">
    <property type="entry name" value="UB2H"/>
</dbReference>
<evidence type="ECO:0000256" key="22">
    <source>
        <dbReference type="ARBA" id="ARBA00060592"/>
    </source>
</evidence>
<evidence type="ECO:0000256" key="1">
    <source>
        <dbReference type="ARBA" id="ARBA00002624"/>
    </source>
</evidence>
<evidence type="ECO:0000256" key="20">
    <source>
        <dbReference type="ARBA" id="ARBA00034000"/>
    </source>
</evidence>
<feature type="active site" description="Acyl-ester intermediate; for transpeptidase activity" evidence="25">
    <location>
        <position position="474"/>
    </location>
</feature>
<comment type="catalytic activity">
    <reaction evidence="20">
        <text>Preferential cleavage: (Ac)2-L-Lys-D-Ala-|-D-Ala. Also transpeptidation of peptidyl-alanyl moieties that are N-acyl substituents of D-alanine.</text>
        <dbReference type="EC" id="3.4.16.4"/>
    </reaction>
</comment>
<dbReference type="InterPro" id="IPR023346">
    <property type="entry name" value="Lysozyme-like_dom_sf"/>
</dbReference>
<evidence type="ECO:0000256" key="8">
    <source>
        <dbReference type="ARBA" id="ARBA00022645"/>
    </source>
</evidence>
<evidence type="ECO:0000256" key="24">
    <source>
        <dbReference type="PIRNR" id="PIRNR002799"/>
    </source>
</evidence>
<evidence type="ECO:0000313" key="32">
    <source>
        <dbReference type="Proteomes" id="UP000030901"/>
    </source>
</evidence>
<evidence type="ECO:0000256" key="27">
    <source>
        <dbReference type="SAM" id="Phobius"/>
    </source>
</evidence>
<evidence type="ECO:0000256" key="12">
    <source>
        <dbReference type="ARBA" id="ARBA00022801"/>
    </source>
</evidence>
<dbReference type="InterPro" id="IPR012338">
    <property type="entry name" value="Beta-lactam/transpept-like"/>
</dbReference>
<evidence type="ECO:0000259" key="28">
    <source>
        <dbReference type="Pfam" id="PF00905"/>
    </source>
</evidence>
<keyword evidence="7" id="KW-1003">Cell membrane</keyword>
<evidence type="ECO:0000256" key="4">
    <source>
        <dbReference type="ARBA" id="ARBA00007090"/>
    </source>
</evidence>
<dbReference type="InterPro" id="IPR050396">
    <property type="entry name" value="Glycosyltr_51/Transpeptidase"/>
</dbReference>
<evidence type="ECO:0000256" key="21">
    <source>
        <dbReference type="ARBA" id="ARBA00049902"/>
    </source>
</evidence>
<protein>
    <recommendedName>
        <fullName evidence="6 23">Penicillin-binding protein 1B</fullName>
        <shortName evidence="24">PBP-1b</shortName>
        <shortName evidence="24">PBP1b</shortName>
    </recommendedName>
    <alternativeName>
        <fullName evidence="19 24">Murein polymerase</fullName>
    </alternativeName>
</protein>
<evidence type="ECO:0000256" key="10">
    <source>
        <dbReference type="ARBA" id="ARBA00022676"/>
    </source>
</evidence>
<dbReference type="GO" id="GO:0009002">
    <property type="term" value="F:serine-type D-Ala-D-Ala carboxypeptidase activity"/>
    <property type="evidence" value="ECO:0007669"/>
    <property type="project" value="UniProtKB-EC"/>
</dbReference>
<organism evidence="31 32">
    <name type="scientific">Frischella perrara</name>
    <dbReference type="NCBI Taxonomy" id="1267021"/>
    <lineage>
        <taxon>Bacteria</taxon>
        <taxon>Pseudomonadati</taxon>
        <taxon>Pseudomonadota</taxon>
        <taxon>Gammaproteobacteria</taxon>
        <taxon>Orbales</taxon>
        <taxon>Orbaceae</taxon>
        <taxon>Frischella</taxon>
    </lineage>
</organism>